<organism evidence="1 2">
    <name type="scientific">Acidaminobacter hydrogenoformans DSM 2784</name>
    <dbReference type="NCBI Taxonomy" id="1120920"/>
    <lineage>
        <taxon>Bacteria</taxon>
        <taxon>Bacillati</taxon>
        <taxon>Bacillota</taxon>
        <taxon>Clostridia</taxon>
        <taxon>Peptostreptococcales</taxon>
        <taxon>Acidaminobacteraceae</taxon>
        <taxon>Acidaminobacter</taxon>
    </lineage>
</organism>
<name>A0A1G5S287_9FIRM</name>
<evidence type="ECO:0000313" key="2">
    <source>
        <dbReference type="Proteomes" id="UP000199208"/>
    </source>
</evidence>
<proteinExistence type="predicted"/>
<accession>A0A1G5S287</accession>
<dbReference type="EMBL" id="FMWL01000012">
    <property type="protein sequence ID" value="SCZ80484.1"/>
    <property type="molecule type" value="Genomic_DNA"/>
</dbReference>
<evidence type="ECO:0000313" key="1">
    <source>
        <dbReference type="EMBL" id="SCZ80484.1"/>
    </source>
</evidence>
<keyword evidence="2" id="KW-1185">Reference proteome</keyword>
<reference evidence="1 2" key="1">
    <citation type="submission" date="2016-10" db="EMBL/GenBank/DDBJ databases">
        <authorList>
            <person name="de Groot N.N."/>
        </authorList>
    </citation>
    <scope>NUCLEOTIDE SEQUENCE [LARGE SCALE GENOMIC DNA]</scope>
    <source>
        <strain evidence="1 2">DSM 2784</strain>
    </source>
</reference>
<sequence>MRFCVIDKKRNKKTFLRIDVKSRDELMKKINSERFIIDNEIYSVNDVIAVPTKEFKNWRDIIMSGRKSDIENARKFNKEKINRSVVKG</sequence>
<dbReference type="STRING" id="1120920.SAMN03080599_02294"/>
<gene>
    <name evidence="1" type="ORF">SAMN03080599_02294</name>
</gene>
<dbReference type="AlphaFoldDB" id="A0A1G5S287"/>
<protein>
    <submittedName>
        <fullName evidence="1">Uncharacterized protein</fullName>
    </submittedName>
</protein>
<dbReference type="RefSeq" id="WP_092591610.1">
    <property type="nucleotide sequence ID" value="NZ_FMWL01000012.1"/>
</dbReference>
<dbReference type="Proteomes" id="UP000199208">
    <property type="component" value="Unassembled WGS sequence"/>
</dbReference>